<dbReference type="InterPro" id="IPR011701">
    <property type="entry name" value="MFS"/>
</dbReference>
<feature type="transmembrane region" description="Helical" evidence="7">
    <location>
        <begin position="124"/>
        <end position="141"/>
    </location>
</feature>
<feature type="compositionally biased region" description="Basic and acidic residues" evidence="6">
    <location>
        <begin position="1018"/>
        <end position="1035"/>
    </location>
</feature>
<evidence type="ECO:0000256" key="3">
    <source>
        <dbReference type="ARBA" id="ARBA00022692"/>
    </source>
</evidence>
<dbReference type="InterPro" id="IPR020846">
    <property type="entry name" value="MFS_dom"/>
</dbReference>
<feature type="domain" description="Major facilitator superfamily (MFS) profile" evidence="8">
    <location>
        <begin position="548"/>
        <end position="1002"/>
    </location>
</feature>
<dbReference type="GO" id="GO:0022857">
    <property type="term" value="F:transmembrane transporter activity"/>
    <property type="evidence" value="ECO:0007669"/>
    <property type="project" value="InterPro"/>
</dbReference>
<evidence type="ECO:0000256" key="2">
    <source>
        <dbReference type="ARBA" id="ARBA00022448"/>
    </source>
</evidence>
<evidence type="ECO:0000313" key="9">
    <source>
        <dbReference type="EMBL" id="CAD5229941.1"/>
    </source>
</evidence>
<evidence type="ECO:0000256" key="1">
    <source>
        <dbReference type="ARBA" id="ARBA00004127"/>
    </source>
</evidence>
<keyword evidence="2" id="KW-0813">Transport</keyword>
<feature type="region of interest" description="Disordered" evidence="6">
    <location>
        <begin position="1009"/>
        <end position="1035"/>
    </location>
</feature>
<feature type="transmembrane region" description="Helical" evidence="7">
    <location>
        <begin position="548"/>
        <end position="565"/>
    </location>
</feature>
<keyword evidence="5 7" id="KW-0472">Membrane</keyword>
<sequence>MTNKNSIEIDRKIINDVVEPSEDVFKLQKGIADVNNSEVEANSSLIVEETPWWSIYITALLGFCQAVQYTLYFTSTWPYLQVIDRESTEQFYGAVVASYSIGQIMSAPLFGYWSNRSKSVKGPLIVCLILSMFGNLTYALAETIPYNARYFLFGSRFIVGCGSSYVSVLKSYVAMASTQLDRSRAVIILTSGLSFGHLGGPVIQMIFTIFGYPGTSILGRMHFNMYTSAAYFAIAMNVIAMTVLLKLFDEKYAGIHKSVLEKKSKEDKEANPNKLPPYDMTAVVLCHLTVFASAFTFYNLETLNSPIGITIFGWTKKLSVQMLGIVHACTTGVSTTLYLVLYFFKLDKHMNLRRQIVLAFCGFLIFHLITFAWPFLGGHLETYTQAEYDAALNNGTEITGCNTDRFDWCYDTPSQNVYVFYVSFVVFVGFCIPNLNITVNTLFSKILGPRRIGTQQGILQVVTSLARLSGPIVASQFFPLYGSRVPWIMALRNSIETDRKGTKETEKKQAEDDLFTTSKDISDSTSSSSATTIATEDSVIVAKTPWKSIYITAGLGFCQAVQFTLYFSSTWPYLQTVDRKSTEQFYGTVIAAYSIGQIMSAPFFGYWSNRARSVKGPLTASLILSMIGNFSYALAETIPHNARFFVLGARFIVGCGSGYVSVLKSYVAMASTQSDRSRAFAILTGGLSLGQTTGPVIQLIFTIVGYPGLHMIGRMQFNMYTAAAYSAIVMNLIAMMVLLNLFEEKYAGIDKSILEKKSKEEKEANPNKLPPYDIIAVVVCYCTTFAQRFTFVNLETMNPPIGMSIFGWTRKTTVQLLGMVHACTTGVSFLLYLVFLVFKLDKYMNLRRQIVLAFCGLLLFHLVTYAWPFLGGNLETYTQAEYDAALNNGTEITGCNTDRFDWCYDTPSQNVYVFYVSFVVFVGFCIPNLNITVNTLFSKILGPRRIGTQQGILQMSGSVARLIGPILASQFFTLYGPQIPWIMGMVVLGSVIATWLILHKRMVPLHIPSNDPTTASQDNKEKKNEKEEKIEKQRF</sequence>
<feature type="transmembrane region" description="Helical" evidence="7">
    <location>
        <begin position="679"/>
        <end position="703"/>
    </location>
</feature>
<dbReference type="Proteomes" id="UP000783686">
    <property type="component" value="Unassembled WGS sequence"/>
</dbReference>
<feature type="transmembrane region" description="Helical" evidence="7">
    <location>
        <begin position="585"/>
        <end position="606"/>
    </location>
</feature>
<feature type="transmembrane region" description="Helical" evidence="7">
    <location>
        <begin position="320"/>
        <end position="344"/>
    </location>
</feature>
<feature type="transmembrane region" description="Helical" evidence="7">
    <location>
        <begin position="53"/>
        <end position="71"/>
    </location>
</feature>
<dbReference type="GO" id="GO:0005765">
    <property type="term" value="C:lysosomal membrane"/>
    <property type="evidence" value="ECO:0007669"/>
    <property type="project" value="TreeGrafter"/>
</dbReference>
<dbReference type="PANTHER" id="PTHR23510:SF3">
    <property type="entry name" value="MAJOR FACILITATOR SUPERFAMILY DOMAIN-CONTAINING PROTEIN 8"/>
    <property type="match status" value="1"/>
</dbReference>
<feature type="transmembrane region" description="Helical" evidence="7">
    <location>
        <begin position="978"/>
        <end position="998"/>
    </location>
</feature>
<evidence type="ECO:0000256" key="4">
    <source>
        <dbReference type="ARBA" id="ARBA00022989"/>
    </source>
</evidence>
<dbReference type="Pfam" id="PF07690">
    <property type="entry name" value="MFS_1"/>
    <property type="match status" value="3"/>
</dbReference>
<dbReference type="GO" id="GO:0012505">
    <property type="term" value="C:endomembrane system"/>
    <property type="evidence" value="ECO:0007669"/>
    <property type="project" value="UniProtKB-SubCell"/>
</dbReference>
<evidence type="ECO:0000256" key="7">
    <source>
        <dbReference type="SAM" id="Phobius"/>
    </source>
</evidence>
<name>A0A811LQJ9_9BILA</name>
<evidence type="ECO:0000313" key="10">
    <source>
        <dbReference type="Proteomes" id="UP000614601"/>
    </source>
</evidence>
<reference evidence="9" key="1">
    <citation type="submission" date="2020-09" db="EMBL/GenBank/DDBJ databases">
        <authorList>
            <person name="Kikuchi T."/>
        </authorList>
    </citation>
    <scope>NUCLEOTIDE SEQUENCE</scope>
    <source>
        <strain evidence="9">SH1</strain>
    </source>
</reference>
<feature type="transmembrane region" description="Helical" evidence="7">
    <location>
        <begin position="772"/>
        <end position="794"/>
    </location>
</feature>
<feature type="transmembrane region" description="Helical" evidence="7">
    <location>
        <begin position="850"/>
        <end position="870"/>
    </location>
</feature>
<dbReference type="InterPro" id="IPR051068">
    <property type="entry name" value="MFS_Domain-Containing_Protein"/>
</dbReference>
<dbReference type="PANTHER" id="PTHR23510">
    <property type="entry name" value="INNER MEMBRANE TRANSPORT PROTEIN YAJR"/>
    <property type="match status" value="1"/>
</dbReference>
<dbReference type="AlphaFoldDB" id="A0A811LQJ9"/>
<keyword evidence="10" id="KW-1185">Reference proteome</keyword>
<dbReference type="OrthoDB" id="370281at2759"/>
<dbReference type="Proteomes" id="UP000614601">
    <property type="component" value="Unassembled WGS sequence"/>
</dbReference>
<feature type="transmembrane region" description="Helical" evidence="7">
    <location>
        <begin position="356"/>
        <end position="376"/>
    </location>
</feature>
<organism evidence="9 10">
    <name type="scientific">Bursaphelenchus okinawaensis</name>
    <dbReference type="NCBI Taxonomy" id="465554"/>
    <lineage>
        <taxon>Eukaryota</taxon>
        <taxon>Metazoa</taxon>
        <taxon>Ecdysozoa</taxon>
        <taxon>Nematoda</taxon>
        <taxon>Chromadorea</taxon>
        <taxon>Rhabditida</taxon>
        <taxon>Tylenchina</taxon>
        <taxon>Tylenchomorpha</taxon>
        <taxon>Aphelenchoidea</taxon>
        <taxon>Aphelenchoididae</taxon>
        <taxon>Bursaphelenchus</taxon>
    </lineage>
</organism>
<feature type="transmembrane region" description="Helical" evidence="7">
    <location>
        <begin position="91"/>
        <end position="112"/>
    </location>
</feature>
<proteinExistence type="predicted"/>
<dbReference type="Gene3D" id="1.20.1250.20">
    <property type="entry name" value="MFS general substrate transporter like domains"/>
    <property type="match status" value="2"/>
</dbReference>
<dbReference type="SUPFAM" id="SSF103473">
    <property type="entry name" value="MFS general substrate transporter"/>
    <property type="match status" value="2"/>
</dbReference>
<feature type="transmembrane region" description="Helical" evidence="7">
    <location>
        <begin position="153"/>
        <end position="173"/>
    </location>
</feature>
<evidence type="ECO:0000259" key="8">
    <source>
        <dbReference type="PROSITE" id="PS50850"/>
    </source>
</evidence>
<evidence type="ECO:0000256" key="5">
    <source>
        <dbReference type="ARBA" id="ARBA00023136"/>
    </source>
</evidence>
<feature type="transmembrane region" description="Helical" evidence="7">
    <location>
        <begin position="418"/>
        <end position="443"/>
    </location>
</feature>
<protein>
    <recommendedName>
        <fullName evidence="8">Major facilitator superfamily (MFS) profile domain-containing protein</fullName>
    </recommendedName>
</protein>
<feature type="transmembrane region" description="Helical" evidence="7">
    <location>
        <begin position="814"/>
        <end position="838"/>
    </location>
</feature>
<evidence type="ECO:0000256" key="6">
    <source>
        <dbReference type="SAM" id="MobiDB-lite"/>
    </source>
</evidence>
<keyword evidence="3 7" id="KW-0812">Transmembrane</keyword>
<feature type="transmembrane region" description="Helical" evidence="7">
    <location>
        <begin position="647"/>
        <end position="667"/>
    </location>
</feature>
<keyword evidence="4 7" id="KW-1133">Transmembrane helix</keyword>
<feature type="transmembrane region" description="Helical" evidence="7">
    <location>
        <begin position="912"/>
        <end position="931"/>
    </location>
</feature>
<feature type="transmembrane region" description="Helical" evidence="7">
    <location>
        <begin position="952"/>
        <end position="972"/>
    </location>
</feature>
<feature type="transmembrane region" description="Helical" evidence="7">
    <location>
        <begin position="230"/>
        <end position="248"/>
    </location>
</feature>
<feature type="transmembrane region" description="Helical" evidence="7">
    <location>
        <begin position="723"/>
        <end position="742"/>
    </location>
</feature>
<gene>
    <name evidence="9" type="ORF">BOKJ2_LOCUS13887</name>
</gene>
<dbReference type="EMBL" id="CAJFCW020000006">
    <property type="protein sequence ID" value="CAG9127329.1"/>
    <property type="molecule type" value="Genomic_DNA"/>
</dbReference>
<accession>A0A811LQJ9</accession>
<feature type="transmembrane region" description="Helical" evidence="7">
    <location>
        <begin position="618"/>
        <end position="635"/>
    </location>
</feature>
<dbReference type="InterPro" id="IPR036259">
    <property type="entry name" value="MFS_trans_sf"/>
</dbReference>
<feature type="transmembrane region" description="Helical" evidence="7">
    <location>
        <begin position="185"/>
        <end position="210"/>
    </location>
</feature>
<comment type="caution">
    <text evidence="9">The sequence shown here is derived from an EMBL/GenBank/DDBJ whole genome shotgun (WGS) entry which is preliminary data.</text>
</comment>
<dbReference type="CDD" id="cd17326">
    <property type="entry name" value="MFS_MFSD8"/>
    <property type="match status" value="2"/>
</dbReference>
<dbReference type="PROSITE" id="PS50850">
    <property type="entry name" value="MFS"/>
    <property type="match status" value="1"/>
</dbReference>
<comment type="subcellular location">
    <subcellularLocation>
        <location evidence="1">Endomembrane system</location>
        <topology evidence="1">Multi-pass membrane protein</topology>
    </subcellularLocation>
</comment>
<dbReference type="EMBL" id="CAJFDH010000006">
    <property type="protein sequence ID" value="CAD5229941.1"/>
    <property type="molecule type" value="Genomic_DNA"/>
</dbReference>